<dbReference type="Proteomes" id="UP001233999">
    <property type="component" value="Unassembled WGS sequence"/>
</dbReference>
<dbReference type="EMBL" id="JASPKZ010001621">
    <property type="protein sequence ID" value="KAJ9597253.1"/>
    <property type="molecule type" value="Genomic_DNA"/>
</dbReference>
<dbReference type="AlphaFoldDB" id="A0AAD8EP00"/>
<dbReference type="InterPro" id="IPR050729">
    <property type="entry name" value="Rho-GAP"/>
</dbReference>
<feature type="non-terminal residue" evidence="5">
    <location>
        <position position="1"/>
    </location>
</feature>
<reference evidence="5" key="1">
    <citation type="journal article" date="2023" name="IScience">
        <title>Live-bearing cockroach genome reveals convergent evolutionary mechanisms linked to viviparity in insects and beyond.</title>
        <authorList>
            <person name="Fouks B."/>
            <person name="Harrison M.C."/>
            <person name="Mikhailova A.A."/>
            <person name="Marchal E."/>
            <person name="English S."/>
            <person name="Carruthers M."/>
            <person name="Jennings E.C."/>
            <person name="Chiamaka E.L."/>
            <person name="Frigard R.A."/>
            <person name="Pippel M."/>
            <person name="Attardo G.M."/>
            <person name="Benoit J.B."/>
            <person name="Bornberg-Bauer E."/>
            <person name="Tobe S.S."/>
        </authorList>
    </citation>
    <scope>NUCLEOTIDE SEQUENCE</scope>
    <source>
        <strain evidence="5">Stay&amp;Tobe</strain>
    </source>
</reference>
<dbReference type="PROSITE" id="PS01159">
    <property type="entry name" value="WW_DOMAIN_1"/>
    <property type="match status" value="1"/>
</dbReference>
<reference evidence="5" key="2">
    <citation type="submission" date="2023-05" db="EMBL/GenBank/DDBJ databases">
        <authorList>
            <person name="Fouks B."/>
        </authorList>
    </citation>
    <scope>NUCLEOTIDE SEQUENCE</scope>
    <source>
        <strain evidence="5">Stay&amp;Tobe</strain>
        <tissue evidence="5">Testes</tissue>
    </source>
</reference>
<dbReference type="SMART" id="SM00233">
    <property type="entry name" value="PH"/>
    <property type="match status" value="1"/>
</dbReference>
<dbReference type="GO" id="GO:0005096">
    <property type="term" value="F:GTPase activator activity"/>
    <property type="evidence" value="ECO:0007669"/>
    <property type="project" value="UniProtKB-KW"/>
</dbReference>
<dbReference type="Gene3D" id="2.20.70.10">
    <property type="match status" value="1"/>
</dbReference>
<keyword evidence="1" id="KW-0343">GTPase activation</keyword>
<dbReference type="InterPro" id="IPR036020">
    <property type="entry name" value="WW_dom_sf"/>
</dbReference>
<evidence type="ECO:0000256" key="1">
    <source>
        <dbReference type="ARBA" id="ARBA00022468"/>
    </source>
</evidence>
<name>A0AAD8EP00_DIPPU</name>
<evidence type="ECO:0000313" key="5">
    <source>
        <dbReference type="EMBL" id="KAJ9597253.1"/>
    </source>
</evidence>
<accession>A0AAD8EP00</accession>
<dbReference type="SUPFAM" id="SSF50729">
    <property type="entry name" value="PH domain-like"/>
    <property type="match status" value="1"/>
</dbReference>
<sequence length="277" mass="30787">DKENAEDGSIENLRSDSSSPLAEANGISGTSYVPVPKGWREAYDDESGQPCYVNDSTGAKWFSSNDAEGRIYFFEENSNESSWTLPELRVTTCDSPTPTTKSTSKETKMGVKMPTKEEKQLEGNVQLRSDQSGKDGKQASSKSSSFPRNWPQLWNGNMNIIREGTLNRTKITENGKKLRKNWAPAHVVLTELFLLFFKDSKQFAAMKNAQGESSSVPQPEFSVDLNGALLEHGEKASSRRNVFLVSTVLGLQVLLQCENGSQAEEWYKDIQKAITDL</sequence>
<dbReference type="SUPFAM" id="SSF51045">
    <property type="entry name" value="WW domain"/>
    <property type="match status" value="1"/>
</dbReference>
<dbReference type="Pfam" id="PF00169">
    <property type="entry name" value="PH"/>
    <property type="match status" value="1"/>
</dbReference>
<feature type="compositionally biased region" description="Basic and acidic residues" evidence="2">
    <location>
        <begin position="103"/>
        <end position="121"/>
    </location>
</feature>
<feature type="domain" description="WW" evidence="4">
    <location>
        <begin position="61"/>
        <end position="88"/>
    </location>
</feature>
<protein>
    <submittedName>
        <fullName evidence="5">Uncharacterized protein</fullName>
    </submittedName>
</protein>
<feature type="compositionally biased region" description="Polar residues" evidence="2">
    <location>
        <begin position="138"/>
        <end position="153"/>
    </location>
</feature>
<dbReference type="PANTHER" id="PTHR23176">
    <property type="entry name" value="RHO/RAC/CDC GTPASE-ACTIVATING PROTEIN"/>
    <property type="match status" value="1"/>
</dbReference>
<feature type="non-terminal residue" evidence="5">
    <location>
        <position position="277"/>
    </location>
</feature>
<gene>
    <name evidence="5" type="ORF">L9F63_011889</name>
</gene>
<dbReference type="PROSITE" id="PS50020">
    <property type="entry name" value="WW_DOMAIN_2"/>
    <property type="match status" value="1"/>
</dbReference>
<dbReference type="SMART" id="SM00456">
    <property type="entry name" value="WW"/>
    <property type="match status" value="2"/>
</dbReference>
<comment type="caution">
    <text evidence="5">The sequence shown here is derived from an EMBL/GenBank/DDBJ whole genome shotgun (WGS) entry which is preliminary data.</text>
</comment>
<dbReference type="GO" id="GO:0005737">
    <property type="term" value="C:cytoplasm"/>
    <property type="evidence" value="ECO:0007669"/>
    <property type="project" value="TreeGrafter"/>
</dbReference>
<dbReference type="Gene3D" id="2.30.29.30">
    <property type="entry name" value="Pleckstrin-homology domain (PH domain)/Phosphotyrosine-binding domain (PTB)"/>
    <property type="match status" value="1"/>
</dbReference>
<feature type="compositionally biased region" description="Low complexity" evidence="2">
    <location>
        <begin position="91"/>
        <end position="102"/>
    </location>
</feature>
<dbReference type="CDD" id="cd13233">
    <property type="entry name" value="PH_ARHGAP9-like"/>
    <property type="match status" value="1"/>
</dbReference>
<proteinExistence type="predicted"/>
<dbReference type="PANTHER" id="PTHR23176:SF129">
    <property type="entry name" value="RHO GTPASE ACTIVATING PROTEIN AT 16F, ISOFORM E-RELATED"/>
    <property type="match status" value="1"/>
</dbReference>
<feature type="domain" description="PH" evidence="3">
    <location>
        <begin position="159"/>
        <end position="275"/>
    </location>
</feature>
<feature type="region of interest" description="Disordered" evidence="2">
    <location>
        <begin position="1"/>
        <end position="36"/>
    </location>
</feature>
<dbReference type="PROSITE" id="PS50003">
    <property type="entry name" value="PH_DOMAIN"/>
    <property type="match status" value="1"/>
</dbReference>
<evidence type="ECO:0000313" key="6">
    <source>
        <dbReference type="Proteomes" id="UP001233999"/>
    </source>
</evidence>
<evidence type="ECO:0000259" key="3">
    <source>
        <dbReference type="PROSITE" id="PS50003"/>
    </source>
</evidence>
<organism evidence="5 6">
    <name type="scientific">Diploptera punctata</name>
    <name type="common">Pacific beetle cockroach</name>
    <dbReference type="NCBI Taxonomy" id="6984"/>
    <lineage>
        <taxon>Eukaryota</taxon>
        <taxon>Metazoa</taxon>
        <taxon>Ecdysozoa</taxon>
        <taxon>Arthropoda</taxon>
        <taxon>Hexapoda</taxon>
        <taxon>Insecta</taxon>
        <taxon>Pterygota</taxon>
        <taxon>Neoptera</taxon>
        <taxon>Polyneoptera</taxon>
        <taxon>Dictyoptera</taxon>
        <taxon>Blattodea</taxon>
        <taxon>Blaberoidea</taxon>
        <taxon>Blaberidae</taxon>
        <taxon>Diplopterinae</taxon>
        <taxon>Diploptera</taxon>
    </lineage>
</organism>
<evidence type="ECO:0000259" key="4">
    <source>
        <dbReference type="PROSITE" id="PS50020"/>
    </source>
</evidence>
<keyword evidence="6" id="KW-1185">Reference proteome</keyword>
<dbReference type="InterPro" id="IPR001202">
    <property type="entry name" value="WW_dom"/>
</dbReference>
<feature type="region of interest" description="Disordered" evidence="2">
    <location>
        <begin position="90"/>
        <end position="153"/>
    </location>
</feature>
<dbReference type="InterPro" id="IPR011993">
    <property type="entry name" value="PH-like_dom_sf"/>
</dbReference>
<dbReference type="InterPro" id="IPR001849">
    <property type="entry name" value="PH_domain"/>
</dbReference>
<evidence type="ECO:0000256" key="2">
    <source>
        <dbReference type="SAM" id="MobiDB-lite"/>
    </source>
</evidence>